<proteinExistence type="predicted"/>
<reference evidence="4" key="2">
    <citation type="journal article" date="2011" name="Proc. Natl. Acad. Sci. U.S.A.">
        <title>Obligate biotrophy features unraveled by the genomic analysis of rust fungi.</title>
        <authorList>
            <person name="Duplessis S."/>
            <person name="Cuomo C.A."/>
            <person name="Lin Y.-C."/>
            <person name="Aerts A."/>
            <person name="Tisserant E."/>
            <person name="Veneault-Fourrey C."/>
            <person name="Joly D.L."/>
            <person name="Hacquard S."/>
            <person name="Amselem J."/>
            <person name="Cantarel B.L."/>
            <person name="Chiu R."/>
            <person name="Coutinho P.M."/>
            <person name="Feau N."/>
            <person name="Field M."/>
            <person name="Frey P."/>
            <person name="Gelhaye E."/>
            <person name="Goldberg J."/>
            <person name="Grabherr M.G."/>
            <person name="Kodira C.D."/>
            <person name="Kohler A."/>
            <person name="Kuees U."/>
            <person name="Lindquist E.A."/>
            <person name="Lucas S.M."/>
            <person name="Mago R."/>
            <person name="Mauceli E."/>
            <person name="Morin E."/>
            <person name="Murat C."/>
            <person name="Pangilinan J.L."/>
            <person name="Park R."/>
            <person name="Pearson M."/>
            <person name="Quesneville H."/>
            <person name="Rouhier N."/>
            <person name="Sakthikumar S."/>
            <person name="Salamov A.A."/>
            <person name="Schmutz J."/>
            <person name="Selles B."/>
            <person name="Shapiro H."/>
            <person name="Tanguay P."/>
            <person name="Tuskan G.A."/>
            <person name="Henrissat B."/>
            <person name="Van de Peer Y."/>
            <person name="Rouze P."/>
            <person name="Ellis J.G."/>
            <person name="Dodds P.N."/>
            <person name="Schein J.E."/>
            <person name="Zhong S."/>
            <person name="Hamelin R.C."/>
            <person name="Grigoriev I.V."/>
            <person name="Szabo L.J."/>
            <person name="Martin F."/>
        </authorList>
    </citation>
    <scope>NUCLEOTIDE SEQUENCE [LARGE SCALE GENOMIC DNA]</scope>
    <source>
        <strain evidence="4">CRL 75-36-700-3 / race SCCL</strain>
    </source>
</reference>
<keyword evidence="1" id="KW-0472">Membrane</keyword>
<dbReference type="GeneID" id="10540670"/>
<dbReference type="Proteomes" id="UP000008783">
    <property type="component" value="Unassembled WGS sequence"/>
</dbReference>
<gene>
    <name evidence="3" type="ORF">PGTG_12953</name>
</gene>
<dbReference type="AlphaFoldDB" id="E3KQJ6"/>
<evidence type="ECO:0000256" key="1">
    <source>
        <dbReference type="SAM" id="Phobius"/>
    </source>
</evidence>
<organism evidence="3 4">
    <name type="scientific">Puccinia graminis f. sp. tritici (strain CRL 75-36-700-3 / race SCCL)</name>
    <name type="common">Black stem rust fungus</name>
    <dbReference type="NCBI Taxonomy" id="418459"/>
    <lineage>
        <taxon>Eukaryota</taxon>
        <taxon>Fungi</taxon>
        <taxon>Dikarya</taxon>
        <taxon>Basidiomycota</taxon>
        <taxon>Pucciniomycotina</taxon>
        <taxon>Pucciniomycetes</taxon>
        <taxon>Pucciniales</taxon>
        <taxon>Pucciniaceae</taxon>
        <taxon>Puccinia</taxon>
    </lineage>
</organism>
<dbReference type="Pfam" id="PF16507">
    <property type="entry name" value="HEAT_PSME4_mid"/>
    <property type="match status" value="1"/>
</dbReference>
<feature type="domain" description="Proteasome activator Blm10 middle HEAT repeats region" evidence="2">
    <location>
        <begin position="50"/>
        <end position="114"/>
    </location>
</feature>
<reference key="1">
    <citation type="submission" date="2007-01" db="EMBL/GenBank/DDBJ databases">
        <title>The Genome Sequence of Puccinia graminis f. sp. tritici Strain CRL 75-36-700-3.</title>
        <authorList>
            <consortium name="The Broad Institute Genome Sequencing Platform"/>
            <person name="Birren B."/>
            <person name="Lander E."/>
            <person name="Galagan J."/>
            <person name="Nusbaum C."/>
            <person name="Devon K."/>
            <person name="Cuomo C."/>
            <person name="Jaffe D."/>
            <person name="Butler J."/>
            <person name="Alvarez P."/>
            <person name="Gnerre S."/>
            <person name="Grabherr M."/>
            <person name="Mauceli E."/>
            <person name="Brockman W."/>
            <person name="Young S."/>
            <person name="LaButti K."/>
            <person name="Sykes S."/>
            <person name="DeCaprio D."/>
            <person name="Crawford M."/>
            <person name="Koehrsen M."/>
            <person name="Engels R."/>
            <person name="Montgomery P."/>
            <person name="Pearson M."/>
            <person name="Howarth C."/>
            <person name="Larson L."/>
            <person name="White J."/>
            <person name="Zeng Q."/>
            <person name="Kodira C."/>
            <person name="Yandava C."/>
            <person name="Alvarado L."/>
            <person name="O'Leary S."/>
            <person name="Szabo L."/>
            <person name="Dean R."/>
            <person name="Schein J."/>
        </authorList>
    </citation>
    <scope>NUCLEOTIDE SEQUENCE</scope>
    <source>
        <strain>CRL 75-36-700-3</strain>
    </source>
</reference>
<dbReference type="EMBL" id="DS178301">
    <property type="protein sequence ID" value="EFP86571.1"/>
    <property type="molecule type" value="Genomic_DNA"/>
</dbReference>
<evidence type="ECO:0000313" key="3">
    <source>
        <dbReference type="EMBL" id="EFP86571.1"/>
    </source>
</evidence>
<name>E3KQJ6_PUCGT</name>
<dbReference type="STRING" id="418459.E3KQJ6"/>
<feature type="transmembrane region" description="Helical" evidence="1">
    <location>
        <begin position="40"/>
        <end position="71"/>
    </location>
</feature>
<dbReference type="InterPro" id="IPR032430">
    <property type="entry name" value="Blm10_mid"/>
</dbReference>
<keyword evidence="1" id="KW-0812">Transmembrane</keyword>
<protein>
    <recommendedName>
        <fullName evidence="2">Proteasome activator Blm10 middle HEAT repeats region domain-containing protein</fullName>
    </recommendedName>
</protein>
<keyword evidence="1" id="KW-1133">Transmembrane helix</keyword>
<sequence length="122" mass="13849">MDTAWLLVLSAVDSLALLTSNPFTLFVMLGSGLNWRPVWLPFIPCLPICLHWFFSIIIGISNNAGLAILGFKDSFLSLLKLVLKDCKTEHSYLYMSTLLYTLLRALIEYYPEDTLERGDCQN</sequence>
<dbReference type="InParanoid" id="E3KQJ6"/>
<dbReference type="KEGG" id="pgr:PGTG_12953"/>
<accession>E3KQJ6</accession>
<dbReference type="HOGENOM" id="CLU_2027888_0_0_1"/>
<dbReference type="VEuPathDB" id="FungiDB:PGTG_12953"/>
<dbReference type="OrthoDB" id="17907at2759"/>
<keyword evidence="4" id="KW-1185">Reference proteome</keyword>
<evidence type="ECO:0000259" key="2">
    <source>
        <dbReference type="Pfam" id="PF16507"/>
    </source>
</evidence>
<evidence type="ECO:0000313" key="4">
    <source>
        <dbReference type="Proteomes" id="UP000008783"/>
    </source>
</evidence>
<dbReference type="RefSeq" id="XP_003330990.1">
    <property type="nucleotide sequence ID" value="XM_003330942.1"/>
</dbReference>